<evidence type="ECO:0000313" key="9">
    <source>
        <dbReference type="EMBL" id="GMH24592.1"/>
    </source>
</evidence>
<keyword evidence="1" id="KW-0808">Transferase</keyword>
<dbReference type="GO" id="GO:0005524">
    <property type="term" value="F:ATP binding"/>
    <property type="evidence" value="ECO:0007669"/>
    <property type="project" value="UniProtKB-UniRule"/>
</dbReference>
<evidence type="ECO:0000256" key="7">
    <source>
        <dbReference type="SAM" id="MobiDB-lite"/>
    </source>
</evidence>
<dbReference type="Gene3D" id="1.10.510.10">
    <property type="entry name" value="Transferase(Phosphotransferase) domain 1"/>
    <property type="match status" value="1"/>
</dbReference>
<dbReference type="InterPro" id="IPR008271">
    <property type="entry name" value="Ser/Thr_kinase_AS"/>
</dbReference>
<evidence type="ECO:0000256" key="2">
    <source>
        <dbReference type="ARBA" id="ARBA00022741"/>
    </source>
</evidence>
<dbReference type="EMBL" id="BSYO01000028">
    <property type="protein sequence ID" value="GMH24592.1"/>
    <property type="molecule type" value="Genomic_DNA"/>
</dbReference>
<evidence type="ECO:0000256" key="5">
    <source>
        <dbReference type="PROSITE-ProRule" id="PRU10141"/>
    </source>
</evidence>
<evidence type="ECO:0000256" key="1">
    <source>
        <dbReference type="ARBA" id="ARBA00022679"/>
    </source>
</evidence>
<dbReference type="PROSITE" id="PS50011">
    <property type="entry name" value="PROTEIN_KINASE_DOM"/>
    <property type="match status" value="1"/>
</dbReference>
<evidence type="ECO:0000256" key="4">
    <source>
        <dbReference type="ARBA" id="ARBA00022840"/>
    </source>
</evidence>
<keyword evidence="4 5" id="KW-0067">ATP-binding</keyword>
<feature type="domain" description="Protein kinase" evidence="8">
    <location>
        <begin position="3"/>
        <end position="269"/>
    </location>
</feature>
<comment type="caution">
    <text evidence="9">The sequence shown here is derived from an EMBL/GenBank/DDBJ whole genome shotgun (WGS) entry which is preliminary data.</text>
</comment>
<dbReference type="CDD" id="cd06606">
    <property type="entry name" value="STKc_MAPKKK"/>
    <property type="match status" value="1"/>
</dbReference>
<dbReference type="SMART" id="SM00220">
    <property type="entry name" value="S_TKc"/>
    <property type="match status" value="1"/>
</dbReference>
<dbReference type="AlphaFoldDB" id="A0AAD3T893"/>
<dbReference type="PANTHER" id="PTHR48011">
    <property type="entry name" value="CCR4-NOT TRANSCRIPTIONAL COMPLEX SUBUNIT CAF120-RELATED"/>
    <property type="match status" value="1"/>
</dbReference>
<keyword evidence="3" id="KW-0418">Kinase</keyword>
<dbReference type="Pfam" id="PF00069">
    <property type="entry name" value="Pkinase"/>
    <property type="match status" value="1"/>
</dbReference>
<proteinExistence type="inferred from homology"/>
<evidence type="ECO:0000313" key="10">
    <source>
        <dbReference type="Proteomes" id="UP001279734"/>
    </source>
</evidence>
<keyword evidence="6" id="KW-0723">Serine/threonine-protein kinase</keyword>
<dbReference type="GO" id="GO:0007165">
    <property type="term" value="P:signal transduction"/>
    <property type="evidence" value="ECO:0007669"/>
    <property type="project" value="TreeGrafter"/>
</dbReference>
<evidence type="ECO:0000259" key="8">
    <source>
        <dbReference type="PROSITE" id="PS50011"/>
    </source>
</evidence>
<dbReference type="GO" id="GO:0004674">
    <property type="term" value="F:protein serine/threonine kinase activity"/>
    <property type="evidence" value="ECO:0007669"/>
    <property type="project" value="UniProtKB-KW"/>
</dbReference>
<sequence length="364" mass="41032">MEWVRGGEVGRGSFGMVNLAIPRKTSSCQNPSLMVVKSCETSKSDTLKNEKEVISQLQDCPQIVRFFGDNLSVEDGENLYNLLFEYAPKGTLADRLKSSGDGFTECDVRRYTKDVLMGLCYIHDRGFAHCDIKLQNVLLFQDGAVKICDFGLARRPSEEKERGGSGFFLRGTPLYMSPEVVSGGGEAESPADIWALGCMVVEMITGKPAWRFSLGCDVTALLYRIAILGESPEIPEDLCPEGKDFLANCFRRDPNERWTARMLLEHPFVSGFEDDLYRDIKDEVDDRKPSTSPRCPMDFPSWVSTESSKTETNMRSYHPEYSPCSGVWEEQSASERESASRRIRQLVGYRVPDWIDSDGWITVR</sequence>
<protein>
    <recommendedName>
        <fullName evidence="8">Protein kinase domain-containing protein</fullName>
    </recommendedName>
</protein>
<dbReference type="Proteomes" id="UP001279734">
    <property type="component" value="Unassembled WGS sequence"/>
</dbReference>
<dbReference type="PROSITE" id="PS00108">
    <property type="entry name" value="PROTEIN_KINASE_ST"/>
    <property type="match status" value="1"/>
</dbReference>
<organism evidence="9 10">
    <name type="scientific">Nepenthes gracilis</name>
    <name type="common">Slender pitcher plant</name>
    <dbReference type="NCBI Taxonomy" id="150966"/>
    <lineage>
        <taxon>Eukaryota</taxon>
        <taxon>Viridiplantae</taxon>
        <taxon>Streptophyta</taxon>
        <taxon>Embryophyta</taxon>
        <taxon>Tracheophyta</taxon>
        <taxon>Spermatophyta</taxon>
        <taxon>Magnoliopsida</taxon>
        <taxon>eudicotyledons</taxon>
        <taxon>Gunneridae</taxon>
        <taxon>Pentapetalae</taxon>
        <taxon>Caryophyllales</taxon>
        <taxon>Nepenthaceae</taxon>
        <taxon>Nepenthes</taxon>
    </lineage>
</organism>
<dbReference type="InterPro" id="IPR052751">
    <property type="entry name" value="Plant_MAPKKK"/>
</dbReference>
<dbReference type="PANTHER" id="PTHR48011:SF18">
    <property type="entry name" value="MITOGEN-ACTIVATED PROTEIN KINASE KINASE KINASE 19-RELATED"/>
    <property type="match status" value="1"/>
</dbReference>
<feature type="binding site" evidence="5">
    <location>
        <position position="37"/>
    </location>
    <ligand>
        <name>ATP</name>
        <dbReference type="ChEBI" id="CHEBI:30616"/>
    </ligand>
</feature>
<evidence type="ECO:0000256" key="3">
    <source>
        <dbReference type="ARBA" id="ARBA00022777"/>
    </source>
</evidence>
<comment type="similarity">
    <text evidence="6">Belongs to the protein kinase superfamily.</text>
</comment>
<evidence type="ECO:0000256" key="6">
    <source>
        <dbReference type="RuleBase" id="RU000304"/>
    </source>
</evidence>
<dbReference type="InterPro" id="IPR011009">
    <property type="entry name" value="Kinase-like_dom_sf"/>
</dbReference>
<dbReference type="PROSITE" id="PS00107">
    <property type="entry name" value="PROTEIN_KINASE_ATP"/>
    <property type="match status" value="1"/>
</dbReference>
<feature type="region of interest" description="Disordered" evidence="7">
    <location>
        <begin position="283"/>
        <end position="304"/>
    </location>
</feature>
<name>A0AAD3T893_NEPGR</name>
<dbReference type="SUPFAM" id="SSF56112">
    <property type="entry name" value="Protein kinase-like (PK-like)"/>
    <property type="match status" value="1"/>
</dbReference>
<accession>A0AAD3T893</accession>
<keyword evidence="10" id="KW-1185">Reference proteome</keyword>
<gene>
    <name evidence="9" type="ORF">Nepgr_026435</name>
</gene>
<dbReference type="InterPro" id="IPR017441">
    <property type="entry name" value="Protein_kinase_ATP_BS"/>
</dbReference>
<reference evidence="9" key="1">
    <citation type="submission" date="2023-05" db="EMBL/GenBank/DDBJ databases">
        <title>Nepenthes gracilis genome sequencing.</title>
        <authorList>
            <person name="Fukushima K."/>
        </authorList>
    </citation>
    <scope>NUCLEOTIDE SEQUENCE</scope>
    <source>
        <strain evidence="9">SING2019-196</strain>
    </source>
</reference>
<dbReference type="InterPro" id="IPR000719">
    <property type="entry name" value="Prot_kinase_dom"/>
</dbReference>
<keyword evidence="2 5" id="KW-0547">Nucleotide-binding</keyword>